<dbReference type="SMART" id="SM00174">
    <property type="entry name" value="RHO"/>
    <property type="match status" value="1"/>
</dbReference>
<dbReference type="InterPro" id="IPR001806">
    <property type="entry name" value="Small_GTPase"/>
</dbReference>
<evidence type="ECO:0000256" key="8">
    <source>
        <dbReference type="ARBA" id="ARBA00065175"/>
    </source>
</evidence>
<dbReference type="GO" id="GO:0005634">
    <property type="term" value="C:nucleus"/>
    <property type="evidence" value="ECO:0007669"/>
    <property type="project" value="UniProtKB-SubCell"/>
</dbReference>
<comment type="function">
    <text evidence="9">GTP-binding protein involved in nucleocytoplasmic transport. Required for the import of protein into the nucleus and also for RNA export. Involved in chromatin condensation and control of cell cycle.</text>
</comment>
<dbReference type="SMR" id="Q22R83"/>
<organism evidence="10 11">
    <name type="scientific">Tetrahymena thermophila (strain SB210)</name>
    <dbReference type="NCBI Taxonomy" id="312017"/>
    <lineage>
        <taxon>Eukaryota</taxon>
        <taxon>Sar</taxon>
        <taxon>Alveolata</taxon>
        <taxon>Ciliophora</taxon>
        <taxon>Intramacronucleata</taxon>
        <taxon>Oligohymenophorea</taxon>
        <taxon>Hymenostomatida</taxon>
        <taxon>Tetrahymenina</taxon>
        <taxon>Tetrahymenidae</taxon>
        <taxon>Tetrahymena</taxon>
    </lineage>
</organism>
<dbReference type="CDD" id="cd00877">
    <property type="entry name" value="Ran"/>
    <property type="match status" value="1"/>
</dbReference>
<name>Q22R83_TETTS</name>
<dbReference type="PANTHER" id="PTHR24071:SF0">
    <property type="entry name" value="GTP-BINDING NUCLEAR PROTEIN RAN"/>
    <property type="match status" value="1"/>
</dbReference>
<dbReference type="GO" id="GO:0003924">
    <property type="term" value="F:GTPase activity"/>
    <property type="evidence" value="ECO:0007669"/>
    <property type="project" value="InterPro"/>
</dbReference>
<comment type="subcellular location">
    <subcellularLocation>
        <location evidence="1 9">Nucleus</location>
    </subcellularLocation>
</comment>
<dbReference type="PROSITE" id="PS51420">
    <property type="entry name" value="RHO"/>
    <property type="match status" value="1"/>
</dbReference>
<reference evidence="11" key="1">
    <citation type="journal article" date="2006" name="PLoS Biol.">
        <title>Macronuclear genome sequence of the ciliate Tetrahymena thermophila, a model eukaryote.</title>
        <authorList>
            <person name="Eisen J.A."/>
            <person name="Coyne R.S."/>
            <person name="Wu M."/>
            <person name="Wu D."/>
            <person name="Thiagarajan M."/>
            <person name="Wortman J.R."/>
            <person name="Badger J.H."/>
            <person name="Ren Q."/>
            <person name="Amedeo P."/>
            <person name="Jones K.M."/>
            <person name="Tallon L.J."/>
            <person name="Delcher A.L."/>
            <person name="Salzberg S.L."/>
            <person name="Silva J.C."/>
            <person name="Haas B.J."/>
            <person name="Majoros W.H."/>
            <person name="Farzad M."/>
            <person name="Carlton J.M."/>
            <person name="Smith R.K. Jr."/>
            <person name="Garg J."/>
            <person name="Pearlman R.E."/>
            <person name="Karrer K.M."/>
            <person name="Sun L."/>
            <person name="Manning G."/>
            <person name="Elde N.C."/>
            <person name="Turkewitz A.P."/>
            <person name="Asai D.J."/>
            <person name="Wilkes D.E."/>
            <person name="Wang Y."/>
            <person name="Cai H."/>
            <person name="Collins K."/>
            <person name="Stewart B.A."/>
            <person name="Lee S.R."/>
            <person name="Wilamowska K."/>
            <person name="Weinberg Z."/>
            <person name="Ruzzo W.L."/>
            <person name="Wloga D."/>
            <person name="Gaertig J."/>
            <person name="Frankel J."/>
            <person name="Tsao C.-C."/>
            <person name="Gorovsky M.A."/>
            <person name="Keeling P.J."/>
            <person name="Waller R.F."/>
            <person name="Patron N.J."/>
            <person name="Cherry J.M."/>
            <person name="Stover N.A."/>
            <person name="Krieger C.J."/>
            <person name="del Toro C."/>
            <person name="Ryder H.F."/>
            <person name="Williamson S.C."/>
            <person name="Barbeau R.A."/>
            <person name="Hamilton E.P."/>
            <person name="Orias E."/>
        </authorList>
    </citation>
    <scope>NUCLEOTIDE SEQUENCE [LARGE SCALE GENOMIC DNA]</scope>
    <source>
        <strain evidence="11">SB210</strain>
    </source>
</reference>
<proteinExistence type="inferred from homology"/>
<keyword evidence="4 9" id="KW-0547">Nucleotide-binding</keyword>
<dbReference type="GeneID" id="7828732"/>
<dbReference type="InParanoid" id="Q22R83"/>
<dbReference type="SUPFAM" id="SSF52540">
    <property type="entry name" value="P-loop containing nucleoside triphosphate hydrolases"/>
    <property type="match status" value="1"/>
</dbReference>
<evidence type="ECO:0000256" key="9">
    <source>
        <dbReference type="RuleBase" id="RU363057"/>
    </source>
</evidence>
<sequence>MVDNKQNVVAEFKLVLVGDGGVGKTTFVTRHQTGEFEKRYIATQGVNVSNMVLYTTKGPIRFNIWDTAGQEKLGGLREGYYIGANAAIMMFDVTSRITYKNIPKWHKDLTRICENIPIVLVGNKVDSKDRKVKARQITFHRKRSLQYYDVSAKSNYQYEKPFLWILRKLTGDPTLNLVEGIALVAPDTEHVMTEDQIKQLEMEQAEAMNLAQQGVLPDDEDDEFN</sequence>
<keyword evidence="3 9" id="KW-0813">Transport</keyword>
<dbReference type="Proteomes" id="UP000009168">
    <property type="component" value="Unassembled WGS sequence"/>
</dbReference>
<protein>
    <recommendedName>
        <fullName evidence="9">GTP-binding nuclear protein</fullName>
    </recommendedName>
</protein>
<dbReference type="InterPro" id="IPR002041">
    <property type="entry name" value="Ran_GTPase"/>
</dbReference>
<dbReference type="GO" id="GO:0000054">
    <property type="term" value="P:ribosomal subunit export from nucleus"/>
    <property type="evidence" value="ECO:0007669"/>
    <property type="project" value="TreeGrafter"/>
</dbReference>
<evidence type="ECO:0000256" key="4">
    <source>
        <dbReference type="ARBA" id="ARBA00022741"/>
    </source>
</evidence>
<dbReference type="eggNOG" id="KOG0096">
    <property type="taxonomic scope" value="Eukaryota"/>
</dbReference>
<dbReference type="OrthoDB" id="440027at2759"/>
<keyword evidence="7 9" id="KW-0539">Nucleus</keyword>
<dbReference type="FunFam" id="3.40.50.300:FF:000369">
    <property type="entry name" value="GTP-binding nuclear protein"/>
    <property type="match status" value="1"/>
</dbReference>
<dbReference type="STRING" id="312017.Q22R83"/>
<dbReference type="KEGG" id="tet:TTHERM_00023980"/>
<evidence type="ECO:0000313" key="10">
    <source>
        <dbReference type="EMBL" id="EAR88239.2"/>
    </source>
</evidence>
<dbReference type="SMART" id="SM00173">
    <property type="entry name" value="RAS"/>
    <property type="match status" value="1"/>
</dbReference>
<evidence type="ECO:0000256" key="2">
    <source>
        <dbReference type="ARBA" id="ARBA00008028"/>
    </source>
</evidence>
<dbReference type="GO" id="GO:0006606">
    <property type="term" value="P:protein import into nucleus"/>
    <property type="evidence" value="ECO:0007669"/>
    <property type="project" value="TreeGrafter"/>
</dbReference>
<keyword evidence="6 9" id="KW-0342">GTP-binding</keyword>
<keyword evidence="11" id="KW-1185">Reference proteome</keyword>
<evidence type="ECO:0000256" key="1">
    <source>
        <dbReference type="ARBA" id="ARBA00004123"/>
    </source>
</evidence>
<dbReference type="PANTHER" id="PTHR24071">
    <property type="entry name" value="RAN GTPASE"/>
    <property type="match status" value="1"/>
</dbReference>
<dbReference type="HOGENOM" id="CLU_041217_13_0_1"/>
<evidence type="ECO:0000256" key="6">
    <source>
        <dbReference type="ARBA" id="ARBA00023134"/>
    </source>
</evidence>
<dbReference type="OMA" id="QCLICIS"/>
<gene>
    <name evidence="10" type="ORF">TTHERM_00023980</name>
</gene>
<dbReference type="NCBIfam" id="TIGR00231">
    <property type="entry name" value="small_GTP"/>
    <property type="match status" value="1"/>
</dbReference>
<dbReference type="SMART" id="SM00176">
    <property type="entry name" value="RAN"/>
    <property type="match status" value="1"/>
</dbReference>
<dbReference type="InterPro" id="IPR005225">
    <property type="entry name" value="Small_GTP-bd"/>
</dbReference>
<dbReference type="PRINTS" id="PR00627">
    <property type="entry name" value="GTPRANTC4"/>
</dbReference>
<dbReference type="InterPro" id="IPR027417">
    <property type="entry name" value="P-loop_NTPase"/>
</dbReference>
<dbReference type="RefSeq" id="XP_001008484.2">
    <property type="nucleotide sequence ID" value="XM_001008484.2"/>
</dbReference>
<dbReference type="PROSITE" id="PS51421">
    <property type="entry name" value="RAS"/>
    <property type="match status" value="1"/>
</dbReference>
<comment type="similarity">
    <text evidence="2 9">Belongs to the small GTPase superfamily. Ran family.</text>
</comment>
<dbReference type="Gene3D" id="3.40.50.300">
    <property type="entry name" value="P-loop containing nucleotide triphosphate hydrolases"/>
    <property type="match status" value="1"/>
</dbReference>
<comment type="subunit">
    <text evidence="8">Monomer. Found in a nuclear export complex with RanGTP, exportin and pre-miRNA.</text>
</comment>
<dbReference type="PROSITE" id="PS51418">
    <property type="entry name" value="RAN"/>
    <property type="match status" value="1"/>
</dbReference>
<evidence type="ECO:0000256" key="7">
    <source>
        <dbReference type="ARBA" id="ARBA00023242"/>
    </source>
</evidence>
<dbReference type="FunCoup" id="Q22R83">
    <property type="interactions" value="650"/>
</dbReference>
<dbReference type="Pfam" id="PF00071">
    <property type="entry name" value="Ras"/>
    <property type="match status" value="1"/>
</dbReference>
<dbReference type="GO" id="GO:0005525">
    <property type="term" value="F:GTP binding"/>
    <property type="evidence" value="ECO:0007669"/>
    <property type="project" value="UniProtKB-KW"/>
</dbReference>
<evidence type="ECO:0000256" key="3">
    <source>
        <dbReference type="ARBA" id="ARBA00022448"/>
    </source>
</evidence>
<evidence type="ECO:0000313" key="11">
    <source>
        <dbReference type="Proteomes" id="UP000009168"/>
    </source>
</evidence>
<accession>Q22R83</accession>
<dbReference type="EMBL" id="GG662845">
    <property type="protein sequence ID" value="EAR88239.2"/>
    <property type="molecule type" value="Genomic_DNA"/>
</dbReference>
<evidence type="ECO:0000256" key="5">
    <source>
        <dbReference type="ARBA" id="ARBA00022927"/>
    </source>
</evidence>
<keyword evidence="5 9" id="KW-0653">Protein transport</keyword>
<dbReference type="GO" id="GO:0005737">
    <property type="term" value="C:cytoplasm"/>
    <property type="evidence" value="ECO:0007669"/>
    <property type="project" value="TreeGrafter"/>
</dbReference>
<dbReference type="AlphaFoldDB" id="Q22R83"/>
<dbReference type="SMART" id="SM00175">
    <property type="entry name" value="RAB"/>
    <property type="match status" value="1"/>
</dbReference>
<dbReference type="PROSITE" id="PS51419">
    <property type="entry name" value="RAB"/>
    <property type="match status" value="1"/>
</dbReference>